<feature type="non-terminal residue" evidence="1">
    <location>
        <position position="1"/>
    </location>
</feature>
<sequence length="127" mass="14686">QNKNSIKRLVKNNCACYLGAKHGITNYCCLQDSPCVFFAQDDGLPRCTYFENGVLPIDEKLEREYKSERNTGTEFKIAKPRVNCKKCGATFSANSNRQKYCDKCRGKTRKENIRLRVRKFRQKDGSM</sequence>
<comment type="caution">
    <text evidence="1">The sequence shown here is derived from an EMBL/GenBank/DDBJ whole genome shotgun (WGS) entry which is preliminary data.</text>
</comment>
<dbReference type="Proteomes" id="UP000308114">
    <property type="component" value="Unassembled WGS sequence"/>
</dbReference>
<evidence type="ECO:0000313" key="2">
    <source>
        <dbReference type="Proteomes" id="UP000308114"/>
    </source>
</evidence>
<dbReference type="EMBL" id="PNXQ01000005">
    <property type="protein sequence ID" value="TKH46091.1"/>
    <property type="molecule type" value="Genomic_DNA"/>
</dbReference>
<proteinExistence type="predicted"/>
<gene>
    <name evidence="1" type="ORF">C1I60_04505</name>
</gene>
<evidence type="ECO:0000313" key="1">
    <source>
        <dbReference type="EMBL" id="TKH46091.1"/>
    </source>
</evidence>
<dbReference type="RefSeq" id="WP_137060999.1">
    <property type="nucleotide sequence ID" value="NZ_PNXQ01000005.1"/>
</dbReference>
<reference evidence="1 2" key="1">
    <citation type="submission" date="2018-01" db="EMBL/GenBank/DDBJ databases">
        <title>Bacillales members from the olive rhizosphere are effective biological control agents against Verticillium dahliae.</title>
        <authorList>
            <person name="Gomez-Lama C."/>
            <person name="Legarda G."/>
            <person name="Ruano-Rosa D."/>
            <person name="Pizarro-Tobias P."/>
            <person name="Valverde-Corredor A."/>
            <person name="Niqui J.L."/>
            <person name="Trivino J.C."/>
            <person name="Roca A."/>
            <person name="Mercado-Blanco J."/>
        </authorList>
    </citation>
    <scope>NUCLEOTIDE SEQUENCE [LARGE SCALE GENOMIC DNA]</scope>
    <source>
        <strain evidence="1 2">PIC167</strain>
    </source>
</reference>
<protein>
    <recommendedName>
        <fullName evidence="3">Cysteine-rich VLP domain-containing protein</fullName>
    </recommendedName>
</protein>
<evidence type="ECO:0008006" key="3">
    <source>
        <dbReference type="Google" id="ProtNLM"/>
    </source>
</evidence>
<organism evidence="1 2">
    <name type="scientific">Paenibacillus terrae</name>
    <dbReference type="NCBI Taxonomy" id="159743"/>
    <lineage>
        <taxon>Bacteria</taxon>
        <taxon>Bacillati</taxon>
        <taxon>Bacillota</taxon>
        <taxon>Bacilli</taxon>
        <taxon>Bacillales</taxon>
        <taxon>Paenibacillaceae</taxon>
        <taxon>Paenibacillus</taxon>
    </lineage>
</organism>
<name>A0A4V5SQJ0_9BACL</name>
<accession>A0A4V5SQJ0</accession>
<dbReference type="AlphaFoldDB" id="A0A4V5SQJ0"/>